<dbReference type="Proteomes" id="UP000005744">
    <property type="component" value="Unassembled WGS sequence"/>
</dbReference>
<sequence>MDSQLWMQYEDVILTVCVGGLMAYMMFIIYRLAKDSNAGKWGYFTLFLALGLGMVGFIAKAVIMEMMKQ</sequence>
<keyword evidence="1" id="KW-1133">Transmembrane helix</keyword>
<evidence type="ECO:0000313" key="2">
    <source>
        <dbReference type="EMBL" id="EIJ43303.1"/>
    </source>
</evidence>
<dbReference type="AlphaFoldDB" id="I3CI60"/>
<feature type="transmembrane region" description="Helical" evidence="1">
    <location>
        <begin position="42"/>
        <end position="63"/>
    </location>
</feature>
<accession>I3CI60</accession>
<reference evidence="2 3" key="1">
    <citation type="submission" date="2011-11" db="EMBL/GenBank/DDBJ databases">
        <title>Improved High-Quality Draft sequence of Beggiatoa alba B18lD.</title>
        <authorList>
            <consortium name="US DOE Joint Genome Institute"/>
            <person name="Lucas S."/>
            <person name="Han J."/>
            <person name="Lapidus A."/>
            <person name="Cheng J.-F."/>
            <person name="Goodwin L."/>
            <person name="Pitluck S."/>
            <person name="Peters L."/>
            <person name="Mikhailova N."/>
            <person name="Held B."/>
            <person name="Detter J.C."/>
            <person name="Han C."/>
            <person name="Tapia R."/>
            <person name="Land M."/>
            <person name="Hauser L."/>
            <person name="Kyrpides N."/>
            <person name="Ivanova N."/>
            <person name="Pagani I."/>
            <person name="Samuel K."/>
            <person name="Teske A."/>
            <person name="Mueller J."/>
            <person name="Woyke T."/>
        </authorList>
    </citation>
    <scope>NUCLEOTIDE SEQUENCE [LARGE SCALE GENOMIC DNA]</scope>
    <source>
        <strain evidence="2 3">B18LD</strain>
    </source>
</reference>
<dbReference type="eggNOG" id="ENOG5033B1E">
    <property type="taxonomic scope" value="Bacteria"/>
</dbReference>
<organism evidence="2 3">
    <name type="scientific">Beggiatoa alba B18LD</name>
    <dbReference type="NCBI Taxonomy" id="395493"/>
    <lineage>
        <taxon>Bacteria</taxon>
        <taxon>Pseudomonadati</taxon>
        <taxon>Pseudomonadota</taxon>
        <taxon>Gammaproteobacteria</taxon>
        <taxon>Thiotrichales</taxon>
        <taxon>Thiotrichaceae</taxon>
        <taxon>Beggiatoa</taxon>
    </lineage>
</organism>
<proteinExistence type="predicted"/>
<protein>
    <recommendedName>
        <fullName evidence="4">DUF2788 domain-containing protein</fullName>
    </recommendedName>
</protein>
<keyword evidence="1" id="KW-0812">Transmembrane</keyword>
<evidence type="ECO:0000313" key="3">
    <source>
        <dbReference type="Proteomes" id="UP000005744"/>
    </source>
</evidence>
<evidence type="ECO:0008006" key="4">
    <source>
        <dbReference type="Google" id="ProtNLM"/>
    </source>
</evidence>
<feature type="transmembrane region" description="Helical" evidence="1">
    <location>
        <begin position="12"/>
        <end position="30"/>
    </location>
</feature>
<gene>
    <name evidence="2" type="ORF">BegalDRAFT_2453</name>
</gene>
<evidence type="ECO:0000256" key="1">
    <source>
        <dbReference type="SAM" id="Phobius"/>
    </source>
</evidence>
<keyword evidence="3" id="KW-1185">Reference proteome</keyword>
<keyword evidence="1" id="KW-0472">Membrane</keyword>
<dbReference type="STRING" id="395493.BegalDRAFT_2453"/>
<dbReference type="EMBL" id="JH600070">
    <property type="protein sequence ID" value="EIJ43303.1"/>
    <property type="molecule type" value="Genomic_DNA"/>
</dbReference>
<dbReference type="RefSeq" id="WP_002690385.1">
    <property type="nucleotide sequence ID" value="NZ_JH600070.1"/>
</dbReference>
<dbReference type="Pfam" id="PF10981">
    <property type="entry name" value="DUF2788"/>
    <property type="match status" value="1"/>
</dbReference>
<dbReference type="OrthoDB" id="5625617at2"/>
<name>I3CI60_9GAMM</name>
<dbReference type="HOGENOM" id="CLU_190515_0_0_6"/>
<dbReference type="InterPro" id="IPR021249">
    <property type="entry name" value="DUF2788"/>
</dbReference>